<evidence type="ECO:0000256" key="2">
    <source>
        <dbReference type="ARBA" id="ARBA00022679"/>
    </source>
</evidence>
<dbReference type="RefSeq" id="XP_019039136.1">
    <property type="nucleotide sequence ID" value="XM_019185626.1"/>
</dbReference>
<proteinExistence type="inferred from homology"/>
<dbReference type="GeneID" id="30202872"/>
<protein>
    <recommendedName>
        <fullName evidence="8">Protein kinase domain-containing protein</fullName>
    </recommendedName>
</protein>
<evidence type="ECO:0000256" key="4">
    <source>
        <dbReference type="ARBA" id="ARBA00022777"/>
    </source>
</evidence>
<dbReference type="PROSITE" id="PS00107">
    <property type="entry name" value="PROTEIN_KINASE_ATP"/>
    <property type="match status" value="1"/>
</dbReference>
<dbReference type="FunFam" id="3.30.200.20:FF:000387">
    <property type="entry name" value="Serine/threonine-protein kinase STE11"/>
    <property type="match status" value="1"/>
</dbReference>
<keyword evidence="5 6" id="KW-0067">ATP-binding</keyword>
<keyword evidence="2" id="KW-0808">Transferase</keyword>
<dbReference type="GO" id="GO:0005524">
    <property type="term" value="F:ATP binding"/>
    <property type="evidence" value="ECO:0007669"/>
    <property type="project" value="UniProtKB-UniRule"/>
</dbReference>
<dbReference type="InterPro" id="IPR008271">
    <property type="entry name" value="Ser/Thr_kinase_AS"/>
</dbReference>
<keyword evidence="4" id="KW-0418">Kinase</keyword>
<name>A0A1E3P380_WICAA</name>
<dbReference type="STRING" id="683960.A0A1E3P380"/>
<feature type="domain" description="Protein kinase" evidence="8">
    <location>
        <begin position="140"/>
        <end position="412"/>
    </location>
</feature>
<comment type="similarity">
    <text evidence="1">Belongs to the protein kinase superfamily. STE Ser/Thr protein kinase family. MAP kinase kinase kinase subfamily.</text>
</comment>
<dbReference type="FunFam" id="1.10.510.10:FF:000182">
    <property type="entry name" value="MAP kinase kinase kinase mkh1"/>
    <property type="match status" value="1"/>
</dbReference>
<dbReference type="PROSITE" id="PS50011">
    <property type="entry name" value="PROTEIN_KINASE_DOM"/>
    <property type="match status" value="1"/>
</dbReference>
<dbReference type="PROSITE" id="PS00108">
    <property type="entry name" value="PROTEIN_KINASE_ST"/>
    <property type="match status" value="1"/>
</dbReference>
<dbReference type="SMART" id="SM00220">
    <property type="entry name" value="S_TKc"/>
    <property type="match status" value="1"/>
</dbReference>
<evidence type="ECO:0000256" key="5">
    <source>
        <dbReference type="ARBA" id="ARBA00022840"/>
    </source>
</evidence>
<evidence type="ECO:0000313" key="9">
    <source>
        <dbReference type="EMBL" id="ODQ59929.1"/>
    </source>
</evidence>
<dbReference type="SUPFAM" id="SSF56112">
    <property type="entry name" value="Protein kinase-like (PK-like)"/>
    <property type="match status" value="1"/>
</dbReference>
<dbReference type="InterPro" id="IPR011009">
    <property type="entry name" value="Kinase-like_dom_sf"/>
</dbReference>
<accession>A0A1E3P380</accession>
<dbReference type="GO" id="GO:0000196">
    <property type="term" value="P:cell integrity MAPK cascade"/>
    <property type="evidence" value="ECO:0007669"/>
    <property type="project" value="UniProtKB-ARBA"/>
</dbReference>
<dbReference type="InterPro" id="IPR050538">
    <property type="entry name" value="MAP_kinase_kinase_kinase"/>
</dbReference>
<evidence type="ECO:0000313" key="10">
    <source>
        <dbReference type="Proteomes" id="UP000094112"/>
    </source>
</evidence>
<gene>
    <name evidence="9" type="ORF">WICANDRAFT_83940</name>
</gene>
<evidence type="ECO:0000256" key="6">
    <source>
        <dbReference type="PROSITE-ProRule" id="PRU10141"/>
    </source>
</evidence>
<sequence>MVVRPAPEVLYDNLEKFFPNANLDQPVVDITPPASPMNDKQVKKDPSRIQKTVISSTSDEEGFGKLSKPHRVKTIRAVAREASEARKRESIRRTINQNTNLVRRQSTKMWGKKVVEVKPNQTQYLSKLRSQKGEIKQFSWIRGELIGKGTFGNVYLALNVTTGEMIAVKQVLAPERVSENAKVPEVIEALRSEVETLKDLDHLNIVQYLGFEKTEKEYNLFLEYVAGGSVASCLRLYGKFEEPLIRFLTLQVLKGLSYLHTKGILHRDMKADNILLDLDGVCKISDFGISKKSNDIYANDAAMSMQGTIFWMAPEVVDSREGYSAKVDIWSLGCVVLEMFAGRRPWSNLEAITAMFKIGKAKAAPPIPEDILPSVSMEGRNFLDSCFAIDASKRPTAQELCNDRFCEVEPNFSFSSTRLAQLIKTNEKKITV</sequence>
<dbReference type="InterPro" id="IPR000719">
    <property type="entry name" value="Prot_kinase_dom"/>
</dbReference>
<dbReference type="OrthoDB" id="266718at2759"/>
<keyword evidence="3 6" id="KW-0547">Nucleotide-binding</keyword>
<dbReference type="Gene3D" id="1.10.510.10">
    <property type="entry name" value="Transferase(Phosphotransferase) domain 1"/>
    <property type="match status" value="1"/>
</dbReference>
<evidence type="ECO:0000259" key="8">
    <source>
        <dbReference type="PROSITE" id="PS50011"/>
    </source>
</evidence>
<dbReference type="GO" id="GO:0004709">
    <property type="term" value="F:MAP kinase kinase kinase activity"/>
    <property type="evidence" value="ECO:0007669"/>
    <property type="project" value="UniProtKB-ARBA"/>
</dbReference>
<evidence type="ECO:0000256" key="3">
    <source>
        <dbReference type="ARBA" id="ARBA00022741"/>
    </source>
</evidence>
<dbReference type="Pfam" id="PF00069">
    <property type="entry name" value="Pkinase"/>
    <property type="match status" value="1"/>
</dbReference>
<keyword evidence="7" id="KW-0723">Serine/threonine-protein kinase</keyword>
<dbReference type="PANTHER" id="PTHR48016">
    <property type="entry name" value="MAP KINASE KINASE KINASE SSK2-RELATED-RELATED"/>
    <property type="match status" value="1"/>
</dbReference>
<evidence type="ECO:0000256" key="1">
    <source>
        <dbReference type="ARBA" id="ARBA00006529"/>
    </source>
</evidence>
<dbReference type="PANTHER" id="PTHR48016:SF48">
    <property type="entry name" value="SERINE_THREONINE-PROTEIN KINASE BCK1_SLK1_SSP31"/>
    <property type="match status" value="1"/>
</dbReference>
<keyword evidence="10" id="KW-1185">Reference proteome</keyword>
<organism evidence="9 10">
    <name type="scientific">Wickerhamomyces anomalus (strain ATCC 58044 / CBS 1984 / NCYC 433 / NRRL Y-366-8)</name>
    <name type="common">Yeast</name>
    <name type="synonym">Hansenula anomala</name>
    <dbReference type="NCBI Taxonomy" id="683960"/>
    <lineage>
        <taxon>Eukaryota</taxon>
        <taxon>Fungi</taxon>
        <taxon>Dikarya</taxon>
        <taxon>Ascomycota</taxon>
        <taxon>Saccharomycotina</taxon>
        <taxon>Saccharomycetes</taxon>
        <taxon>Phaffomycetales</taxon>
        <taxon>Wickerhamomycetaceae</taxon>
        <taxon>Wickerhamomyces</taxon>
    </lineage>
</organism>
<dbReference type="AlphaFoldDB" id="A0A1E3P380"/>
<reference evidence="9 10" key="1">
    <citation type="journal article" date="2016" name="Proc. Natl. Acad. Sci. U.S.A.">
        <title>Comparative genomics of biotechnologically important yeasts.</title>
        <authorList>
            <person name="Riley R."/>
            <person name="Haridas S."/>
            <person name="Wolfe K.H."/>
            <person name="Lopes M.R."/>
            <person name="Hittinger C.T."/>
            <person name="Goeker M."/>
            <person name="Salamov A.A."/>
            <person name="Wisecaver J.H."/>
            <person name="Long T.M."/>
            <person name="Calvey C.H."/>
            <person name="Aerts A.L."/>
            <person name="Barry K.W."/>
            <person name="Choi C."/>
            <person name="Clum A."/>
            <person name="Coughlan A.Y."/>
            <person name="Deshpande S."/>
            <person name="Douglass A.P."/>
            <person name="Hanson S.J."/>
            <person name="Klenk H.-P."/>
            <person name="LaButti K.M."/>
            <person name="Lapidus A."/>
            <person name="Lindquist E.A."/>
            <person name="Lipzen A.M."/>
            <person name="Meier-Kolthoff J.P."/>
            <person name="Ohm R.A."/>
            <person name="Otillar R.P."/>
            <person name="Pangilinan J.L."/>
            <person name="Peng Y."/>
            <person name="Rokas A."/>
            <person name="Rosa C.A."/>
            <person name="Scheuner C."/>
            <person name="Sibirny A.A."/>
            <person name="Slot J.C."/>
            <person name="Stielow J.B."/>
            <person name="Sun H."/>
            <person name="Kurtzman C.P."/>
            <person name="Blackwell M."/>
            <person name="Grigoriev I.V."/>
            <person name="Jeffries T.W."/>
        </authorList>
    </citation>
    <scope>NUCLEOTIDE SEQUENCE [LARGE SCALE GENOMIC DNA]</scope>
    <source>
        <strain evidence="10">ATCC 58044 / CBS 1984 / NCYC 433 / NRRL Y-366-8</strain>
    </source>
</reference>
<dbReference type="EMBL" id="KV454210">
    <property type="protein sequence ID" value="ODQ59929.1"/>
    <property type="molecule type" value="Genomic_DNA"/>
</dbReference>
<evidence type="ECO:0000256" key="7">
    <source>
        <dbReference type="RuleBase" id="RU000304"/>
    </source>
</evidence>
<feature type="binding site" evidence="6">
    <location>
        <position position="169"/>
    </location>
    <ligand>
        <name>ATP</name>
        <dbReference type="ChEBI" id="CHEBI:30616"/>
    </ligand>
</feature>
<dbReference type="InterPro" id="IPR017441">
    <property type="entry name" value="Protein_kinase_ATP_BS"/>
</dbReference>
<dbReference type="Proteomes" id="UP000094112">
    <property type="component" value="Unassembled WGS sequence"/>
</dbReference>